<dbReference type="EMBL" id="HG316454">
    <property type="protein sequence ID" value="CDF87835.1"/>
    <property type="molecule type" value="Genomic_DNA"/>
</dbReference>
<reference evidence="9" key="1">
    <citation type="journal article" date="2013" name="Genome Announc.">
        <title>Genome sequence of the food spoilage yeast Zygosaccharomyces bailii CLIB 213(T).</title>
        <authorList>
            <person name="Galeote V."/>
            <person name="Bigey F."/>
            <person name="Devillers H."/>
            <person name="Neuveglise C."/>
            <person name="Dequin S."/>
        </authorList>
    </citation>
    <scope>NUCLEOTIDE SEQUENCE [LARGE SCALE GENOMIC DNA]</scope>
    <source>
        <strain evidence="9">CLIB 213 / ATCC 58445 / CBS 680 / CCRC 21525 / NBRC 1098 / NCYC 1416 / NRRL Y-2227</strain>
    </source>
</reference>
<feature type="compositionally biased region" description="Low complexity" evidence="6">
    <location>
        <begin position="78"/>
        <end position="88"/>
    </location>
</feature>
<keyword evidence="9" id="KW-1185">Reference proteome</keyword>
<dbReference type="Pfam" id="PF25098">
    <property type="entry name" value="PEX18_PEX21_C"/>
    <property type="match status" value="1"/>
</dbReference>
<evidence type="ECO:0000256" key="2">
    <source>
        <dbReference type="ARBA" id="ARBA00004496"/>
    </source>
</evidence>
<accession>A0A8J2T484</accession>
<dbReference type="OrthoDB" id="4035272at2759"/>
<proteinExistence type="predicted"/>
<dbReference type="AlphaFoldDB" id="A0A8J2T484"/>
<protein>
    <submittedName>
        <fullName evidence="8">BN860_15544g1_1</fullName>
    </submittedName>
</protein>
<dbReference type="InterPro" id="IPR056940">
    <property type="entry name" value="PEX18_PEX21_C"/>
</dbReference>
<name>A0A8J2T484_ZYGB2</name>
<keyword evidence="3" id="KW-0963">Cytoplasm</keyword>
<evidence type="ECO:0000256" key="4">
    <source>
        <dbReference type="ARBA" id="ARBA00022843"/>
    </source>
</evidence>
<keyword evidence="4" id="KW-0832">Ubl conjugation</keyword>
<feature type="compositionally biased region" description="Polar residues" evidence="6">
    <location>
        <begin position="63"/>
        <end position="72"/>
    </location>
</feature>
<feature type="region of interest" description="Disordered" evidence="6">
    <location>
        <begin position="63"/>
        <end position="90"/>
    </location>
</feature>
<evidence type="ECO:0000256" key="6">
    <source>
        <dbReference type="SAM" id="MobiDB-lite"/>
    </source>
</evidence>
<comment type="subcellular location">
    <subcellularLocation>
        <location evidence="2">Cytoplasm</location>
    </subcellularLocation>
    <subcellularLocation>
        <location evidence="1">Peroxisome</location>
    </subcellularLocation>
</comment>
<keyword evidence="5" id="KW-0576">Peroxisome</keyword>
<sequence>MSSCQVNPLSQFAAKGDQHPRFVHRLHQDGPAHEVQSAHAENVFLYGQDATVGNRFMNLQQSAHSTPLQHTVGSPFYQQQQPQPQQPQIAHHVPHYVQQPLSQSQNGSTSWLSQFHSMRIDDPLEVSSDYKKMYSAYERSNPMVRLPIAPNCRQNYNFIPRDTQDIFTPEFEALEKELEESEAAARPHLDQEQQEFQKIANEIVESCSSSPKLSSSKFMGLMKGIGEGSVTLNKQKSPLATELHSPLTGQRVGNEYFPVVDHTLHST</sequence>
<evidence type="ECO:0000313" key="9">
    <source>
        <dbReference type="Proteomes" id="UP000019375"/>
    </source>
</evidence>
<dbReference type="Proteomes" id="UP000019375">
    <property type="component" value="Unassembled WGS sequence"/>
</dbReference>
<evidence type="ECO:0000256" key="5">
    <source>
        <dbReference type="ARBA" id="ARBA00023140"/>
    </source>
</evidence>
<evidence type="ECO:0000256" key="1">
    <source>
        <dbReference type="ARBA" id="ARBA00004275"/>
    </source>
</evidence>
<dbReference type="GO" id="GO:0005777">
    <property type="term" value="C:peroxisome"/>
    <property type="evidence" value="ECO:0007669"/>
    <property type="project" value="UniProtKB-SubCell"/>
</dbReference>
<organism evidence="8 9">
    <name type="scientific">Zygosaccharomyces bailii (strain CLIB 213 / ATCC 58445 / CBS 680 / BCRC 21525 / NBRC 1098 / NCYC 1416 / NRRL Y-2227)</name>
    <dbReference type="NCBI Taxonomy" id="1333698"/>
    <lineage>
        <taxon>Eukaryota</taxon>
        <taxon>Fungi</taxon>
        <taxon>Dikarya</taxon>
        <taxon>Ascomycota</taxon>
        <taxon>Saccharomycotina</taxon>
        <taxon>Saccharomycetes</taxon>
        <taxon>Saccharomycetales</taxon>
        <taxon>Saccharomycetaceae</taxon>
        <taxon>Zygosaccharomyces</taxon>
    </lineage>
</organism>
<evidence type="ECO:0000256" key="3">
    <source>
        <dbReference type="ARBA" id="ARBA00022490"/>
    </source>
</evidence>
<dbReference type="Gene3D" id="6.10.280.230">
    <property type="match status" value="1"/>
</dbReference>
<feature type="domain" description="PEX18/PEX21 C-terminal" evidence="7">
    <location>
        <begin position="189"/>
        <end position="249"/>
    </location>
</feature>
<evidence type="ECO:0000259" key="7">
    <source>
        <dbReference type="Pfam" id="PF25098"/>
    </source>
</evidence>
<gene>
    <name evidence="8" type="ORF">BN860_15544g</name>
</gene>
<evidence type="ECO:0000313" key="8">
    <source>
        <dbReference type="EMBL" id="CDF87835.1"/>
    </source>
</evidence>